<dbReference type="PANTHER" id="PTHR12687:SF4">
    <property type="entry name" value="NUCLEOLAR COMPLEX PROTEIN 2 HOMOLOG"/>
    <property type="match status" value="1"/>
</dbReference>
<comment type="subcellular location">
    <subcellularLocation>
        <location evidence="1">Nucleus</location>
    </subcellularLocation>
</comment>
<dbReference type="OMA" id="ERNSDWI"/>
<reference evidence="5" key="2">
    <citation type="submission" date="2015-06" db="UniProtKB">
        <authorList>
            <consortium name="EnsemblMetazoa"/>
        </authorList>
    </citation>
    <scope>IDENTIFICATION</scope>
</reference>
<accession>T1JR55</accession>
<evidence type="ECO:0000313" key="5">
    <source>
        <dbReference type="EnsemblMetazoa" id="tetur01g05680.1"/>
    </source>
</evidence>
<evidence type="ECO:0000256" key="3">
    <source>
        <dbReference type="ARBA" id="ARBA00023242"/>
    </source>
</evidence>
<dbReference type="GO" id="GO:0042273">
    <property type="term" value="P:ribosomal large subunit biogenesis"/>
    <property type="evidence" value="ECO:0007669"/>
    <property type="project" value="TreeGrafter"/>
</dbReference>
<dbReference type="GO" id="GO:0030690">
    <property type="term" value="C:Noc1p-Noc2p complex"/>
    <property type="evidence" value="ECO:0007669"/>
    <property type="project" value="TreeGrafter"/>
</dbReference>
<comment type="similarity">
    <text evidence="2">Belongs to the NOC2 family.</text>
</comment>
<feature type="compositionally biased region" description="Acidic residues" evidence="4">
    <location>
        <begin position="499"/>
        <end position="531"/>
    </location>
</feature>
<evidence type="ECO:0000313" key="6">
    <source>
        <dbReference type="Proteomes" id="UP000015104"/>
    </source>
</evidence>
<dbReference type="GO" id="GO:0042393">
    <property type="term" value="F:histone binding"/>
    <property type="evidence" value="ECO:0007669"/>
    <property type="project" value="TreeGrafter"/>
</dbReference>
<dbReference type="GO" id="GO:0000122">
    <property type="term" value="P:negative regulation of transcription by RNA polymerase II"/>
    <property type="evidence" value="ECO:0007669"/>
    <property type="project" value="TreeGrafter"/>
</dbReference>
<dbReference type="eggNOG" id="KOG2256">
    <property type="taxonomic scope" value="Eukaryota"/>
</dbReference>
<dbReference type="GO" id="GO:0005654">
    <property type="term" value="C:nucleoplasm"/>
    <property type="evidence" value="ECO:0007669"/>
    <property type="project" value="TreeGrafter"/>
</dbReference>
<dbReference type="HOGENOM" id="CLU_011272_2_0_1"/>
<protein>
    <recommendedName>
        <fullName evidence="7">Nucleolar complex protein 2 homolog</fullName>
    </recommendedName>
</protein>
<name>T1JR55_TETUR</name>
<evidence type="ECO:0000256" key="4">
    <source>
        <dbReference type="SAM" id="MobiDB-lite"/>
    </source>
</evidence>
<sequence>MSKLMIKQYKTVHKNLIKESADLKTIAAAVQLFKQCVAQFAEAGSDDYEDEPINPELLQNVIQMCMIDLLPAIHKFLRLPSPTAKNEESPDTKPLDPSKSKKWAKMVGCMKVYLSSLLKLMDTVAQDSVLTKLLRHTLYLIPFFSQYLNLSKNLLKRVMVIWSQDDEKNRVLAFLIILRIIRRHDSTMISFIMKKLYLAYIKNCKLVSKETWPMINFMQQSLVELYSLDQGVAYQHAFIFIRQCAIALRNASASTEQDAFKTVYNWQYLQSLLLWSRLLTNLHPSEVLKPLIHPLVQVFMGTIKHLSVARYFPLRLHIVKALIRLSTTTNTFIPVLPLITDVLDATNYEKKFKVTQKKNKIDFDCLTRVSQNLTDEKLFVDGCINKSHELLLEYLSHQSHSIAFPELSYFTLRKIKKFVKKCTVASHGKMMKKLAEKIEETSKLVEEKRQHVNFSLKDQNAINQWQSEIKDKGTPLSKYLIEWRKMKEAESKVEQNHDDDNDDNDNYNDDDDEIMNEDNEEDDEDQGDSESEPEHTPPPKKKKRKN</sequence>
<dbReference type="AlphaFoldDB" id="T1JR55"/>
<dbReference type="GO" id="GO:0003714">
    <property type="term" value="F:transcription corepressor activity"/>
    <property type="evidence" value="ECO:0007669"/>
    <property type="project" value="TreeGrafter"/>
</dbReference>
<feature type="region of interest" description="Disordered" evidence="4">
    <location>
        <begin position="490"/>
        <end position="546"/>
    </location>
</feature>
<evidence type="ECO:0000256" key="1">
    <source>
        <dbReference type="ARBA" id="ARBA00004123"/>
    </source>
</evidence>
<keyword evidence="3" id="KW-0539">Nucleus</keyword>
<organism evidence="5 6">
    <name type="scientific">Tetranychus urticae</name>
    <name type="common">Two-spotted spider mite</name>
    <dbReference type="NCBI Taxonomy" id="32264"/>
    <lineage>
        <taxon>Eukaryota</taxon>
        <taxon>Metazoa</taxon>
        <taxon>Ecdysozoa</taxon>
        <taxon>Arthropoda</taxon>
        <taxon>Chelicerata</taxon>
        <taxon>Arachnida</taxon>
        <taxon>Acari</taxon>
        <taxon>Acariformes</taxon>
        <taxon>Trombidiformes</taxon>
        <taxon>Prostigmata</taxon>
        <taxon>Eleutherengona</taxon>
        <taxon>Raphignathae</taxon>
        <taxon>Tetranychoidea</taxon>
        <taxon>Tetranychidae</taxon>
        <taxon>Tetranychus</taxon>
    </lineage>
</organism>
<evidence type="ECO:0008006" key="7">
    <source>
        <dbReference type="Google" id="ProtNLM"/>
    </source>
</evidence>
<dbReference type="PANTHER" id="PTHR12687">
    <property type="entry name" value="NUCLEOLAR COMPLEX 2 AND RAD4-RELATED"/>
    <property type="match status" value="1"/>
</dbReference>
<gene>
    <name evidence="5" type="primary">107364185</name>
</gene>
<reference evidence="6" key="1">
    <citation type="submission" date="2011-08" db="EMBL/GenBank/DDBJ databases">
        <authorList>
            <person name="Rombauts S."/>
        </authorList>
    </citation>
    <scope>NUCLEOTIDE SEQUENCE</scope>
    <source>
        <strain evidence="6">London</strain>
    </source>
</reference>
<dbReference type="STRING" id="32264.T1JR55"/>
<dbReference type="EnsemblMetazoa" id="tetur01g05680.1">
    <property type="protein sequence ID" value="tetur01g05680.1"/>
    <property type="gene ID" value="tetur01g05680"/>
</dbReference>
<dbReference type="GO" id="GO:0030691">
    <property type="term" value="C:Noc2p-Noc3p complex"/>
    <property type="evidence" value="ECO:0007669"/>
    <property type="project" value="TreeGrafter"/>
</dbReference>
<keyword evidence="6" id="KW-1185">Reference proteome</keyword>
<dbReference type="GO" id="GO:0005730">
    <property type="term" value="C:nucleolus"/>
    <property type="evidence" value="ECO:0007669"/>
    <property type="project" value="TreeGrafter"/>
</dbReference>
<dbReference type="Pfam" id="PF03715">
    <property type="entry name" value="Noc2"/>
    <property type="match status" value="1"/>
</dbReference>
<dbReference type="OrthoDB" id="10266662at2759"/>
<dbReference type="EMBL" id="CAEY01000444">
    <property type="status" value="NOT_ANNOTATED_CDS"/>
    <property type="molecule type" value="Genomic_DNA"/>
</dbReference>
<proteinExistence type="inferred from homology"/>
<evidence type="ECO:0000256" key="2">
    <source>
        <dbReference type="ARBA" id="ARBA00005907"/>
    </source>
</evidence>
<dbReference type="Proteomes" id="UP000015104">
    <property type="component" value="Unassembled WGS sequence"/>
</dbReference>
<dbReference type="InterPro" id="IPR005343">
    <property type="entry name" value="Noc2"/>
</dbReference>
<dbReference type="KEGG" id="tut:107364185"/>